<dbReference type="NCBIfam" id="NF008292">
    <property type="entry name" value="PRK11072.1"/>
    <property type="match status" value="1"/>
</dbReference>
<dbReference type="InterPro" id="IPR013546">
    <property type="entry name" value="PII_UdlTrfase/GS_AdlTrfase"/>
</dbReference>
<name>A0ABP7LQD3_9SPHN</name>
<evidence type="ECO:0000256" key="6">
    <source>
        <dbReference type="ARBA" id="ARBA00023268"/>
    </source>
</evidence>
<comment type="caution">
    <text evidence="9">The sequence shown here is derived from an EMBL/GenBank/DDBJ whole genome shotgun (WGS) entry which is preliminary data.</text>
</comment>
<evidence type="ECO:0000256" key="5">
    <source>
        <dbReference type="ARBA" id="ARBA00022842"/>
    </source>
</evidence>
<dbReference type="PANTHER" id="PTHR30621">
    <property type="entry name" value="GLUTAMINE SYNTHETASE ADENYLYLTRANSFERASE"/>
    <property type="match status" value="1"/>
</dbReference>
<proteinExistence type="predicted"/>
<gene>
    <name evidence="9" type="ORF">GCM10022276_25050</name>
</gene>
<dbReference type="EMBL" id="BAABBM010000001">
    <property type="protein sequence ID" value="GAA3905489.1"/>
    <property type="molecule type" value="Genomic_DNA"/>
</dbReference>
<evidence type="ECO:0000259" key="7">
    <source>
        <dbReference type="Pfam" id="PF03710"/>
    </source>
</evidence>
<feature type="domain" description="Glutamate-ammonia ligase adenylyltransferase repeated" evidence="7">
    <location>
        <begin position="18"/>
        <end position="211"/>
    </location>
</feature>
<evidence type="ECO:0000313" key="9">
    <source>
        <dbReference type="EMBL" id="GAA3905489.1"/>
    </source>
</evidence>
<keyword evidence="4" id="KW-0067">ATP-binding</keyword>
<evidence type="ECO:0000259" key="8">
    <source>
        <dbReference type="Pfam" id="PF08335"/>
    </source>
</evidence>
<dbReference type="CDD" id="cd05401">
    <property type="entry name" value="NT_GlnE_GlnD_like"/>
    <property type="match status" value="2"/>
</dbReference>
<reference evidence="10" key="1">
    <citation type="journal article" date="2019" name="Int. J. Syst. Evol. Microbiol.">
        <title>The Global Catalogue of Microorganisms (GCM) 10K type strain sequencing project: providing services to taxonomists for standard genome sequencing and annotation.</title>
        <authorList>
            <consortium name="The Broad Institute Genomics Platform"/>
            <consortium name="The Broad Institute Genome Sequencing Center for Infectious Disease"/>
            <person name="Wu L."/>
            <person name="Ma J."/>
        </authorList>
    </citation>
    <scope>NUCLEOTIDE SEQUENCE [LARGE SCALE GENOMIC DNA]</scope>
    <source>
        <strain evidence="10">JCM 17543</strain>
    </source>
</reference>
<keyword evidence="5" id="KW-0460">Magnesium</keyword>
<organism evidence="9 10">
    <name type="scientific">Sphingomonas limnosediminicola</name>
    <dbReference type="NCBI Taxonomy" id="940133"/>
    <lineage>
        <taxon>Bacteria</taxon>
        <taxon>Pseudomonadati</taxon>
        <taxon>Pseudomonadota</taxon>
        <taxon>Alphaproteobacteria</taxon>
        <taxon>Sphingomonadales</taxon>
        <taxon>Sphingomonadaceae</taxon>
        <taxon>Sphingomonas</taxon>
    </lineage>
</organism>
<dbReference type="Gene3D" id="1.20.120.1510">
    <property type="match status" value="1"/>
</dbReference>
<dbReference type="Pfam" id="PF08335">
    <property type="entry name" value="GlnD_UR_UTase"/>
    <property type="match status" value="2"/>
</dbReference>
<evidence type="ECO:0000256" key="4">
    <source>
        <dbReference type="ARBA" id="ARBA00022840"/>
    </source>
</evidence>
<dbReference type="SUPFAM" id="SSF81301">
    <property type="entry name" value="Nucleotidyltransferase"/>
    <property type="match status" value="2"/>
</dbReference>
<dbReference type="Proteomes" id="UP001500827">
    <property type="component" value="Unassembled WGS sequence"/>
</dbReference>
<feature type="domain" description="PII-uridylyltransferase/Glutamine-synthetase adenylyltransferase" evidence="8">
    <location>
        <begin position="233"/>
        <end position="370"/>
    </location>
</feature>
<dbReference type="SUPFAM" id="SSF81593">
    <property type="entry name" value="Nucleotidyltransferase substrate binding subunit/domain"/>
    <property type="match status" value="2"/>
</dbReference>
<accession>A0ABP7LQD3</accession>
<keyword evidence="6" id="KW-0511">Multifunctional enzyme</keyword>
<dbReference type="Gene3D" id="1.20.120.330">
    <property type="entry name" value="Nucleotidyltransferases domain 2"/>
    <property type="match status" value="2"/>
</dbReference>
<keyword evidence="1" id="KW-0808">Transferase</keyword>
<dbReference type="InterPro" id="IPR005190">
    <property type="entry name" value="GlnE_rpt_dom"/>
</dbReference>
<dbReference type="PANTHER" id="PTHR30621:SF0">
    <property type="entry name" value="BIFUNCTIONAL GLUTAMINE SYNTHETASE ADENYLYLTRANSFERASE_ADENYLYL-REMOVING ENZYME"/>
    <property type="match status" value="1"/>
</dbReference>
<evidence type="ECO:0000313" key="10">
    <source>
        <dbReference type="Proteomes" id="UP001500827"/>
    </source>
</evidence>
<dbReference type="Pfam" id="PF03710">
    <property type="entry name" value="GlnE"/>
    <property type="match status" value="2"/>
</dbReference>
<evidence type="ECO:0000256" key="3">
    <source>
        <dbReference type="ARBA" id="ARBA00022741"/>
    </source>
</evidence>
<protein>
    <submittedName>
        <fullName evidence="9">Bifunctional [glutamine synthetase] adenylyltransferase/[glutamine synthetase]-adenylyl-L-tyrosine phosphorylase</fullName>
    </submittedName>
</protein>
<evidence type="ECO:0000256" key="1">
    <source>
        <dbReference type="ARBA" id="ARBA00022679"/>
    </source>
</evidence>
<feature type="domain" description="PII-uridylyltransferase/Glutamine-synthetase adenylyltransferase" evidence="8">
    <location>
        <begin position="738"/>
        <end position="817"/>
    </location>
</feature>
<sequence length="868" mass="94987">MRSQAPIAAIFLNQGARAAARLALDAEADTLEARLRRRRHGLALAVALGDLAGEFPLEEITGLLSDFADSSMNAAITDAIAERTPGVEPQGFAVIAMGKLGSHELNYSSDVDLLLLFDSATLPKRGRDDAGEAAVRIGRRLIELLQRRTADGYVQRVDLRLRPSPEVTPIALPLHAAISHYESSALPWERAAFIRARAAAGDKLLGQRFLDAIQPFVWRRSLDFGVIEEVRQISARIRDHYAQGSRIGPGFDLKRGRGGIREVEFFVQIQQMIHGGRDASVRVPATLDAIEALTAAGRLEAPAARDLADAYRLLRTVEHRVQMVDDAQTHLLPSAPDALDNVAQLHGLKNGDALIELVRPHVEKVGEQFDSLSPEERKQLSNDPDILRRELAELGFTDPASATRHIADWRSGKARSLRSPTAQQAFEAMLPGLLQAIAVGADPDHALNRLSDIVERLSSGINLFRLLEARPPLAQLFAKILAHAPALADQLARRPELFEGLFDASSFEMPPDADNFGRLLASAMQGQSYDVALDRVRRMVNERRFALGVQLIDGHRDPLDVTEGYARVAEGALIALADAALDEFKKAHGVFPEGELVVLGLGRLGGHSLTHASDLDLIYLHTAEPGATSDGRKPLGPNDYFNRLANRVTAALSVPTAAGPLYEVDTRLRPEGAKGMIAVSLDAFERYQRQEAWTWEHMALCRARPVFGSPAARDRISTMIEGILRMPRDFAKIAGDAAKMRADMERHKPPHSKLDVKLGPGGLVDLEFAVHVLQLTTHVGLDTRLEVALEQLEAESLVPTNIVDALKLLSRMLVMMRLVAPGSVKPTADTWHMVALACGAASWDELLAEHDAARQRIAELWNSIRKEA</sequence>
<feature type="domain" description="Glutamate-ammonia ligase adenylyltransferase repeated" evidence="7">
    <location>
        <begin position="477"/>
        <end position="713"/>
    </location>
</feature>
<evidence type="ECO:0000256" key="2">
    <source>
        <dbReference type="ARBA" id="ARBA00022695"/>
    </source>
</evidence>
<dbReference type="GO" id="GO:0016779">
    <property type="term" value="F:nucleotidyltransferase activity"/>
    <property type="evidence" value="ECO:0007669"/>
    <property type="project" value="UniProtKB-KW"/>
</dbReference>
<keyword evidence="3" id="KW-0547">Nucleotide-binding</keyword>
<dbReference type="InterPro" id="IPR043519">
    <property type="entry name" value="NT_sf"/>
</dbReference>
<dbReference type="NCBIfam" id="NF010706">
    <property type="entry name" value="PRK14108.1"/>
    <property type="match status" value="1"/>
</dbReference>
<keyword evidence="2 9" id="KW-0548">Nucleotidyltransferase</keyword>
<dbReference type="InterPro" id="IPR023057">
    <property type="entry name" value="GlnE"/>
</dbReference>
<keyword evidence="10" id="KW-1185">Reference proteome</keyword>
<dbReference type="Gene3D" id="3.30.460.10">
    <property type="entry name" value="Beta Polymerase, domain 2"/>
    <property type="match status" value="2"/>
</dbReference>